<dbReference type="EMBL" id="JBCLPP010000002">
    <property type="protein sequence ID" value="MEY8244112.1"/>
    <property type="molecule type" value="Genomic_DNA"/>
</dbReference>
<organism evidence="3 4">
    <name type="scientific">Heminiphilus faecis</name>
    <dbReference type="NCBI Taxonomy" id="2601703"/>
    <lineage>
        <taxon>Bacteria</taxon>
        <taxon>Pseudomonadati</taxon>
        <taxon>Bacteroidota</taxon>
        <taxon>Bacteroidia</taxon>
        <taxon>Bacteroidales</taxon>
        <taxon>Muribaculaceae</taxon>
        <taxon>Heminiphilus</taxon>
    </lineage>
</organism>
<dbReference type="RefSeq" id="WP_121699641.1">
    <property type="nucleotide sequence ID" value="NZ_JBCLPP010000002.1"/>
</dbReference>
<accession>A0ABV4CRV3</accession>
<feature type="domain" description="Type 9 secretion system plug protein N-terminal" evidence="2">
    <location>
        <begin position="33"/>
        <end position="156"/>
    </location>
</feature>
<gene>
    <name evidence="3" type="ORF">AAK873_00610</name>
</gene>
<evidence type="ECO:0000313" key="4">
    <source>
        <dbReference type="Proteomes" id="UP001565200"/>
    </source>
</evidence>
<feature type="chain" id="PRO_5045139719" evidence="1">
    <location>
        <begin position="21"/>
        <end position="418"/>
    </location>
</feature>
<evidence type="ECO:0000259" key="2">
    <source>
        <dbReference type="Pfam" id="PF17116"/>
    </source>
</evidence>
<feature type="signal peptide" evidence="1">
    <location>
        <begin position="1"/>
        <end position="20"/>
    </location>
</feature>
<keyword evidence="1" id="KW-0732">Signal</keyword>
<name>A0ABV4CRV3_9BACT</name>
<evidence type="ECO:0000313" key="3">
    <source>
        <dbReference type="EMBL" id="MEY8244112.1"/>
    </source>
</evidence>
<evidence type="ECO:0000256" key="1">
    <source>
        <dbReference type="SAM" id="SignalP"/>
    </source>
</evidence>
<keyword evidence="4" id="KW-1185">Reference proteome</keyword>
<dbReference type="Pfam" id="PF17116">
    <property type="entry name" value="T9SS_plug_1st"/>
    <property type="match status" value="1"/>
</dbReference>
<dbReference type="InterPro" id="IPR031345">
    <property type="entry name" value="T9SS_Plug_N"/>
</dbReference>
<comment type="caution">
    <text evidence="3">The sequence shown here is derived from an EMBL/GenBank/DDBJ whole genome shotgun (WGS) entry which is preliminary data.</text>
</comment>
<proteinExistence type="predicted"/>
<dbReference type="Proteomes" id="UP001565200">
    <property type="component" value="Unassembled WGS sequence"/>
</dbReference>
<protein>
    <submittedName>
        <fullName evidence="3">DUF5103 domain-containing protein</fullName>
    </submittedName>
</protein>
<sequence length="418" mass="48251">MWRLLTLALLYVMPAVTAWADDTRTGIFDSRFRTLQVRLAGRDMLPAIITLGGNDTIVISFDELAEDRSYLRYSLTHCDASWHPSSLIYSEYIDGFNDVEVTDFEFSESTTVHYIHYRIVIPDDDMRIKLSGNYLLKVYHEEDPDKTVLQARFSVSENLAGIAAEVTSRTDIDINDRHQQLKFTVDVGKENIRDVYSDLKIEVSQNGRLDNVVMLTSPQRVSGGKAYYEHIRQLIFPSGNEYRRFETSSVTYPNMNVAEISYSEPYYHADLCTDVTRATKPYAYDMTQHGRYRIREYNSSESDIQADYILTHFSLDSQQMAGYDIYIDGDLGYRRFSPDTKMYYNEELSRYEATMLLKQGAYNYCYIAVPTGSDRGFTSVVEGDFYQTVNEYTIKVYYRAPGSRYDRLLGVTTIFSGK</sequence>
<reference evidence="3 4" key="1">
    <citation type="submission" date="2024-03" db="EMBL/GenBank/DDBJ databases">
        <title>Mouse gut bacterial collection (mGBC) of GemPharmatech.</title>
        <authorList>
            <person name="He Y."/>
            <person name="Dong L."/>
            <person name="Wu D."/>
            <person name="Gao X."/>
            <person name="Lin Z."/>
        </authorList>
    </citation>
    <scope>NUCLEOTIDE SEQUENCE [LARGE SCALE GENOMIC DNA]</scope>
    <source>
        <strain evidence="3 4">54-13</strain>
    </source>
</reference>